<evidence type="ECO:0000259" key="1">
    <source>
        <dbReference type="Pfam" id="PF01636"/>
    </source>
</evidence>
<dbReference type="SUPFAM" id="SSF56112">
    <property type="entry name" value="Protein kinase-like (PK-like)"/>
    <property type="match status" value="1"/>
</dbReference>
<keyword evidence="3" id="KW-1185">Reference proteome</keyword>
<dbReference type="InterPro" id="IPR052898">
    <property type="entry name" value="ACAD10-like"/>
</dbReference>
<organism evidence="2 3">
    <name type="scientific">Alterisphingorhabdus coralli</name>
    <dbReference type="NCBI Taxonomy" id="3071408"/>
    <lineage>
        <taxon>Bacteria</taxon>
        <taxon>Pseudomonadati</taxon>
        <taxon>Pseudomonadota</taxon>
        <taxon>Alphaproteobacteria</taxon>
        <taxon>Sphingomonadales</taxon>
        <taxon>Sphingomonadaceae</taxon>
        <taxon>Alterisphingorhabdus (ex Yan et al. 2024)</taxon>
    </lineage>
</organism>
<proteinExistence type="predicted"/>
<protein>
    <submittedName>
        <fullName evidence="2">Phosphotransferase family protein</fullName>
    </submittedName>
</protein>
<dbReference type="PANTHER" id="PTHR47829:SF3">
    <property type="entry name" value="AMINOGLYCOSIDE PHOSPHOTRANSFERASE DOMAIN-CONTAINING PROTEIN"/>
    <property type="match status" value="1"/>
</dbReference>
<sequence length="356" mass="40173">MSQDAQQTMTGTMDVPEADRLDEARLTEWMDANVEGFAGPLTLRKFKGGQSNPTYRVDTEHQSYVLRRKPFGKLLPSAHAVDREYRAMAALHPQGFPVPKPYGLCEDDDVIGSMFFIMGMADGRSLWNGTLPDYQPKDRGEIYAAMTDTLAHLHRFDPEAIGLGDHGKPGNYCERQISRWTKQYKLSETETIEKMDRMMAWLAETVPEQRGYSIVHGDYRIDNMIFHKSENHVIALLDWELSTLGDPIADLSYYLMSWITPPEGRNGIAGLDLKELGIPDIEQTIARYSQQSGITDIPDMDWYFAYNLFRMAAILQGIKKRVIDGTASSKHAKGMAERVPGLVEAGWQFALKAGIE</sequence>
<dbReference type="EMBL" id="CP136594">
    <property type="protein sequence ID" value="WOE74453.1"/>
    <property type="molecule type" value="Genomic_DNA"/>
</dbReference>
<dbReference type="AlphaFoldDB" id="A0AA97F720"/>
<dbReference type="Gene3D" id="3.90.1200.10">
    <property type="match status" value="1"/>
</dbReference>
<feature type="domain" description="Aminoglycoside phosphotransferase" evidence="1">
    <location>
        <begin position="42"/>
        <end position="262"/>
    </location>
</feature>
<dbReference type="RefSeq" id="WP_317080706.1">
    <property type="nucleotide sequence ID" value="NZ_CP136594.1"/>
</dbReference>
<dbReference type="Pfam" id="PF01636">
    <property type="entry name" value="APH"/>
    <property type="match status" value="1"/>
</dbReference>
<evidence type="ECO:0000313" key="2">
    <source>
        <dbReference type="EMBL" id="WOE74453.1"/>
    </source>
</evidence>
<dbReference type="Gene3D" id="3.30.200.20">
    <property type="entry name" value="Phosphorylase Kinase, domain 1"/>
    <property type="match status" value="1"/>
</dbReference>
<dbReference type="InterPro" id="IPR041726">
    <property type="entry name" value="ACAD10_11_N"/>
</dbReference>
<dbReference type="InterPro" id="IPR002575">
    <property type="entry name" value="Aminoglycoside_PTrfase"/>
</dbReference>
<dbReference type="CDD" id="cd05154">
    <property type="entry name" value="ACAD10_11_N-like"/>
    <property type="match status" value="1"/>
</dbReference>
<dbReference type="InterPro" id="IPR011009">
    <property type="entry name" value="Kinase-like_dom_sf"/>
</dbReference>
<dbReference type="Proteomes" id="UP001302429">
    <property type="component" value="Chromosome"/>
</dbReference>
<accession>A0AA97F720</accession>
<dbReference type="KEGG" id="acoa:RB602_11420"/>
<reference evidence="2 3" key="1">
    <citation type="submission" date="2023-10" db="EMBL/GenBank/DDBJ databases">
        <title>Complete genome sequence of a Sphingomonadaceae bacterium.</title>
        <authorList>
            <person name="Yan C."/>
        </authorList>
    </citation>
    <scope>NUCLEOTIDE SEQUENCE [LARGE SCALE GENOMIC DNA]</scope>
    <source>
        <strain evidence="2 3">SCSIO 66989</strain>
    </source>
</reference>
<evidence type="ECO:0000313" key="3">
    <source>
        <dbReference type="Proteomes" id="UP001302429"/>
    </source>
</evidence>
<dbReference type="PANTHER" id="PTHR47829">
    <property type="entry name" value="HYDROLASE, PUTATIVE (AFU_ORTHOLOGUE AFUA_1G12880)-RELATED"/>
    <property type="match status" value="1"/>
</dbReference>
<name>A0AA97F720_9SPHN</name>
<gene>
    <name evidence="2" type="ORF">RB602_11420</name>
</gene>